<keyword evidence="4" id="KW-1185">Reference proteome</keyword>
<evidence type="ECO:0000313" key="3">
    <source>
        <dbReference type="Ensembl" id="ENSPTXP00000018300.1"/>
    </source>
</evidence>
<dbReference type="GO" id="GO:0070328">
    <property type="term" value="P:triglyceride homeostasis"/>
    <property type="evidence" value="ECO:0007669"/>
    <property type="project" value="InterPro"/>
</dbReference>
<dbReference type="PANTHER" id="PTHR21463">
    <property type="entry name" value="ANGIOPOIETIN-LIKE PROTEIN 8"/>
    <property type="match status" value="1"/>
</dbReference>
<feature type="signal peptide" evidence="2">
    <location>
        <begin position="1"/>
        <end position="19"/>
    </location>
</feature>
<feature type="coiled-coil region" evidence="1">
    <location>
        <begin position="68"/>
        <end position="102"/>
    </location>
</feature>
<name>A0A670Z304_PSETE</name>
<proteinExistence type="predicted"/>
<reference evidence="3" key="2">
    <citation type="submission" date="2025-09" db="UniProtKB">
        <authorList>
            <consortium name="Ensembl"/>
        </authorList>
    </citation>
    <scope>IDENTIFICATION</scope>
</reference>
<dbReference type="OMA" id="GCERLDS"/>
<organism evidence="3 4">
    <name type="scientific">Pseudonaja textilis</name>
    <name type="common">Eastern brown snake</name>
    <dbReference type="NCBI Taxonomy" id="8673"/>
    <lineage>
        <taxon>Eukaryota</taxon>
        <taxon>Metazoa</taxon>
        <taxon>Chordata</taxon>
        <taxon>Craniata</taxon>
        <taxon>Vertebrata</taxon>
        <taxon>Euteleostomi</taxon>
        <taxon>Lepidosauria</taxon>
        <taxon>Squamata</taxon>
        <taxon>Bifurcata</taxon>
        <taxon>Unidentata</taxon>
        <taxon>Episquamata</taxon>
        <taxon>Toxicofera</taxon>
        <taxon>Serpentes</taxon>
        <taxon>Colubroidea</taxon>
        <taxon>Elapidae</taxon>
        <taxon>Hydrophiinae</taxon>
        <taxon>Pseudonaja</taxon>
    </lineage>
</organism>
<keyword evidence="1" id="KW-0175">Coiled coil</keyword>
<dbReference type="GO" id="GO:0019216">
    <property type="term" value="P:regulation of lipid metabolic process"/>
    <property type="evidence" value="ECO:0007669"/>
    <property type="project" value="InterPro"/>
</dbReference>
<dbReference type="AlphaFoldDB" id="A0A670Z304"/>
<feature type="chain" id="PRO_5025579818" evidence="2">
    <location>
        <begin position="20"/>
        <end position="133"/>
    </location>
</feature>
<dbReference type="Proteomes" id="UP000472273">
    <property type="component" value="Unplaced"/>
</dbReference>
<accession>A0A670Z304</accession>
<protein>
    <submittedName>
        <fullName evidence="3">Uncharacterized protein</fullName>
    </submittedName>
</protein>
<dbReference type="PANTHER" id="PTHR21463:SF0">
    <property type="entry name" value="ANGIOPOIETIN-LIKE PROTEIN 8"/>
    <property type="match status" value="1"/>
</dbReference>
<sequence length="133" mass="14218">MPSRAVLAVLLLAAASSSASSPASASPGPRRVRAPKAASWEEVNVLAHGLLQLGHGLREHVERLGGQLRDLNARLTAHNASLAGLERTAAEQRDRLSRAQSLVDGRWAQLDGRLRTLEARGAKRTLAHTTHTT</sequence>
<dbReference type="InterPro" id="IPR026614">
    <property type="entry name" value="ANGPTL8"/>
</dbReference>
<evidence type="ECO:0000256" key="1">
    <source>
        <dbReference type="SAM" id="Coils"/>
    </source>
</evidence>
<evidence type="ECO:0000313" key="4">
    <source>
        <dbReference type="Proteomes" id="UP000472273"/>
    </source>
</evidence>
<evidence type="ECO:0000256" key="2">
    <source>
        <dbReference type="SAM" id="SignalP"/>
    </source>
</evidence>
<reference evidence="3" key="1">
    <citation type="submission" date="2025-08" db="UniProtKB">
        <authorList>
            <consortium name="Ensembl"/>
        </authorList>
    </citation>
    <scope>IDENTIFICATION</scope>
</reference>
<dbReference type="Ensembl" id="ENSPTXT00000018852.1">
    <property type="protein sequence ID" value="ENSPTXP00000018300.1"/>
    <property type="gene ID" value="ENSPTXG00000012597.1"/>
</dbReference>
<dbReference type="GeneTree" id="ENSGT00940000181476"/>
<keyword evidence="2" id="KW-0732">Signal</keyword>